<feature type="transmembrane region" description="Helical" evidence="8">
    <location>
        <begin position="213"/>
        <end position="246"/>
    </location>
</feature>
<keyword evidence="3" id="KW-0813">Transport</keyword>
<keyword evidence="10" id="KW-1185">Reference proteome</keyword>
<feature type="transmembrane region" description="Helical" evidence="8">
    <location>
        <begin position="42"/>
        <end position="61"/>
    </location>
</feature>
<dbReference type="PANTHER" id="PTHR30472">
    <property type="entry name" value="FERRIC ENTEROBACTIN TRANSPORT SYSTEM PERMEASE PROTEIN"/>
    <property type="match status" value="1"/>
</dbReference>
<dbReference type="SUPFAM" id="SSF81345">
    <property type="entry name" value="ABC transporter involved in vitamin B12 uptake, BtuC"/>
    <property type="match status" value="1"/>
</dbReference>
<accession>A0A4R7EZW5</accession>
<dbReference type="InterPro" id="IPR000522">
    <property type="entry name" value="ABC_transptr_permease_BtuC"/>
</dbReference>
<feature type="transmembrane region" description="Helical" evidence="8">
    <location>
        <begin position="127"/>
        <end position="149"/>
    </location>
</feature>
<evidence type="ECO:0000256" key="5">
    <source>
        <dbReference type="ARBA" id="ARBA00022692"/>
    </source>
</evidence>
<comment type="subcellular location">
    <subcellularLocation>
        <location evidence="1">Cell membrane</location>
        <topology evidence="1">Multi-pass membrane protein</topology>
    </subcellularLocation>
</comment>
<organism evidence="9 10">
    <name type="scientific">Myroides indicus</name>
    <dbReference type="NCBI Taxonomy" id="1323422"/>
    <lineage>
        <taxon>Bacteria</taxon>
        <taxon>Pseudomonadati</taxon>
        <taxon>Bacteroidota</taxon>
        <taxon>Flavobacteriia</taxon>
        <taxon>Flavobacteriales</taxon>
        <taxon>Flavobacteriaceae</taxon>
        <taxon>Myroides</taxon>
    </lineage>
</organism>
<dbReference type="GO" id="GO:0033214">
    <property type="term" value="P:siderophore-iron import into cell"/>
    <property type="evidence" value="ECO:0007669"/>
    <property type="project" value="TreeGrafter"/>
</dbReference>
<comment type="caution">
    <text evidence="9">The sequence shown here is derived from an EMBL/GenBank/DDBJ whole genome shotgun (WGS) entry which is preliminary data.</text>
</comment>
<name>A0A4R7EZW5_9FLAO</name>
<keyword evidence="7 8" id="KW-0472">Membrane</keyword>
<sequence length="310" mass="33944">MFALIILAFFSVFIGVRDISLSDIHQLNEDDMLVIAVSRIPRLISILIAGIGMSISGLIVQQIALNKFVSPTTMGTLDATKLGILLSIIIFPSASMFTKMGFSFTIALLASIIFLKTASQIKYRSLIFVPLIGIVFGNIISAIATYFAYKYNIVQNMESWLIGDFSYIIKGNYEILYLAIPVVIISYIYANKFTIVGLGEDTAKSLGLNHKQIVYLGLLLISITATVVVLTAGVIPFLGLIIPNIVSLLFGDNLKKTLPYTALLGAIFLLICDMISRVVIYPYEIPIGLTVSIIGGIIFLILVLKKVKYV</sequence>
<evidence type="ECO:0000256" key="4">
    <source>
        <dbReference type="ARBA" id="ARBA00022475"/>
    </source>
</evidence>
<keyword evidence="4" id="KW-1003">Cell membrane</keyword>
<reference evidence="9 10" key="1">
    <citation type="submission" date="2019-03" db="EMBL/GenBank/DDBJ databases">
        <title>Genomic Encyclopedia of Archaeal and Bacterial Type Strains, Phase II (KMG-II): from individual species to whole genera.</title>
        <authorList>
            <person name="Goeker M."/>
        </authorList>
    </citation>
    <scope>NUCLEOTIDE SEQUENCE [LARGE SCALE GENOMIC DNA]</scope>
    <source>
        <strain evidence="9 10">DSM 28213</strain>
    </source>
</reference>
<dbReference type="GO" id="GO:0005886">
    <property type="term" value="C:plasma membrane"/>
    <property type="evidence" value="ECO:0007669"/>
    <property type="project" value="UniProtKB-SubCell"/>
</dbReference>
<evidence type="ECO:0000256" key="6">
    <source>
        <dbReference type="ARBA" id="ARBA00022989"/>
    </source>
</evidence>
<proteinExistence type="inferred from homology"/>
<dbReference type="Proteomes" id="UP000295215">
    <property type="component" value="Unassembled WGS sequence"/>
</dbReference>
<feature type="transmembrane region" description="Helical" evidence="8">
    <location>
        <begin position="258"/>
        <end position="279"/>
    </location>
</feature>
<feature type="transmembrane region" description="Helical" evidence="8">
    <location>
        <begin position="285"/>
        <end position="304"/>
    </location>
</feature>
<comment type="similarity">
    <text evidence="2">Belongs to the binding-protein-dependent transport system permease family. FecCD subfamily.</text>
</comment>
<feature type="transmembrane region" description="Helical" evidence="8">
    <location>
        <begin position="82"/>
        <end position="115"/>
    </location>
</feature>
<dbReference type="Pfam" id="PF01032">
    <property type="entry name" value="FecCD"/>
    <property type="match status" value="1"/>
</dbReference>
<feature type="transmembrane region" description="Helical" evidence="8">
    <location>
        <begin position="175"/>
        <end position="193"/>
    </location>
</feature>
<dbReference type="Gene3D" id="1.10.3470.10">
    <property type="entry name" value="ABC transporter involved in vitamin B12 uptake, BtuC"/>
    <property type="match status" value="1"/>
</dbReference>
<evidence type="ECO:0000313" key="10">
    <source>
        <dbReference type="Proteomes" id="UP000295215"/>
    </source>
</evidence>
<evidence type="ECO:0000256" key="3">
    <source>
        <dbReference type="ARBA" id="ARBA00022448"/>
    </source>
</evidence>
<protein>
    <submittedName>
        <fullName evidence="9">Iron complex transport system permease protein</fullName>
    </submittedName>
</protein>
<evidence type="ECO:0000256" key="7">
    <source>
        <dbReference type="ARBA" id="ARBA00023136"/>
    </source>
</evidence>
<evidence type="ECO:0000256" key="1">
    <source>
        <dbReference type="ARBA" id="ARBA00004651"/>
    </source>
</evidence>
<dbReference type="PANTHER" id="PTHR30472:SF27">
    <property type="entry name" value="PETROBACTIN IMPORT SYSTEM PERMEASE PROTEIN YCLN"/>
    <property type="match status" value="1"/>
</dbReference>
<dbReference type="GO" id="GO:0022857">
    <property type="term" value="F:transmembrane transporter activity"/>
    <property type="evidence" value="ECO:0007669"/>
    <property type="project" value="InterPro"/>
</dbReference>
<keyword evidence="5 8" id="KW-0812">Transmembrane</keyword>
<keyword evidence="6 8" id="KW-1133">Transmembrane helix</keyword>
<gene>
    <name evidence="9" type="ORF">C8P70_10742</name>
</gene>
<dbReference type="CDD" id="cd06550">
    <property type="entry name" value="TM_ABC_iron-siderophores_like"/>
    <property type="match status" value="1"/>
</dbReference>
<evidence type="ECO:0000313" key="9">
    <source>
        <dbReference type="EMBL" id="TDS62076.1"/>
    </source>
</evidence>
<dbReference type="AlphaFoldDB" id="A0A4R7EZW5"/>
<dbReference type="InterPro" id="IPR037294">
    <property type="entry name" value="ABC_BtuC-like"/>
</dbReference>
<dbReference type="EMBL" id="SOAG01000007">
    <property type="protein sequence ID" value="TDS62076.1"/>
    <property type="molecule type" value="Genomic_DNA"/>
</dbReference>
<evidence type="ECO:0000256" key="8">
    <source>
        <dbReference type="SAM" id="Phobius"/>
    </source>
</evidence>
<evidence type="ECO:0000256" key="2">
    <source>
        <dbReference type="ARBA" id="ARBA00007935"/>
    </source>
</evidence>